<proteinExistence type="predicted"/>
<feature type="compositionally biased region" description="Low complexity" evidence="1">
    <location>
        <begin position="26"/>
        <end position="40"/>
    </location>
</feature>
<feature type="region of interest" description="Disordered" evidence="1">
    <location>
        <begin position="63"/>
        <end position="253"/>
    </location>
</feature>
<feature type="compositionally biased region" description="Basic and acidic residues" evidence="1">
    <location>
        <begin position="1242"/>
        <end position="1253"/>
    </location>
</feature>
<name>A0ABP1DGU2_9APHY</name>
<feature type="compositionally biased region" description="Polar residues" evidence="1">
    <location>
        <begin position="1052"/>
        <end position="1075"/>
    </location>
</feature>
<feature type="compositionally biased region" description="Low complexity" evidence="1">
    <location>
        <begin position="616"/>
        <end position="631"/>
    </location>
</feature>
<accession>A0ABP1DGU2</accession>
<organism evidence="3 4">
    <name type="scientific">Somion occarium</name>
    <dbReference type="NCBI Taxonomy" id="3059160"/>
    <lineage>
        <taxon>Eukaryota</taxon>
        <taxon>Fungi</taxon>
        <taxon>Dikarya</taxon>
        <taxon>Basidiomycota</taxon>
        <taxon>Agaricomycotina</taxon>
        <taxon>Agaricomycetes</taxon>
        <taxon>Polyporales</taxon>
        <taxon>Cerrenaceae</taxon>
        <taxon>Somion</taxon>
    </lineage>
</organism>
<feature type="region of interest" description="Disordered" evidence="1">
    <location>
        <begin position="492"/>
        <end position="524"/>
    </location>
</feature>
<evidence type="ECO:0000259" key="2">
    <source>
        <dbReference type="PROSITE" id="PS50238"/>
    </source>
</evidence>
<feature type="compositionally biased region" description="Polar residues" evidence="1">
    <location>
        <begin position="1010"/>
        <end position="1026"/>
    </location>
</feature>
<feature type="compositionally biased region" description="Polar residues" evidence="1">
    <location>
        <begin position="164"/>
        <end position="173"/>
    </location>
</feature>
<feature type="compositionally biased region" description="Polar residues" evidence="1">
    <location>
        <begin position="94"/>
        <end position="103"/>
    </location>
</feature>
<dbReference type="Proteomes" id="UP001497453">
    <property type="component" value="Chromosome 4"/>
</dbReference>
<feature type="compositionally biased region" description="Low complexity" evidence="1">
    <location>
        <begin position="1102"/>
        <end position="1123"/>
    </location>
</feature>
<dbReference type="EMBL" id="OZ037947">
    <property type="protein sequence ID" value="CAL1707040.1"/>
    <property type="molecule type" value="Genomic_DNA"/>
</dbReference>
<feature type="region of interest" description="Disordered" evidence="1">
    <location>
        <begin position="558"/>
        <end position="654"/>
    </location>
</feature>
<feature type="region of interest" description="Disordered" evidence="1">
    <location>
        <begin position="1237"/>
        <end position="1288"/>
    </location>
</feature>
<feature type="region of interest" description="Disordered" evidence="1">
    <location>
        <begin position="943"/>
        <end position="991"/>
    </location>
</feature>
<feature type="region of interest" description="Disordered" evidence="1">
    <location>
        <begin position="794"/>
        <end position="831"/>
    </location>
</feature>
<feature type="compositionally biased region" description="Low complexity" evidence="1">
    <location>
        <begin position="561"/>
        <end position="586"/>
    </location>
</feature>
<evidence type="ECO:0000313" key="3">
    <source>
        <dbReference type="EMBL" id="CAL1707040.1"/>
    </source>
</evidence>
<feature type="region of interest" description="Disordered" evidence="1">
    <location>
        <begin position="1"/>
        <end position="40"/>
    </location>
</feature>
<keyword evidence="4" id="KW-1185">Reference proteome</keyword>
<feature type="compositionally biased region" description="Low complexity" evidence="1">
    <location>
        <begin position="115"/>
        <end position="124"/>
    </location>
</feature>
<feature type="compositionally biased region" description="Basic residues" evidence="1">
    <location>
        <begin position="128"/>
        <end position="137"/>
    </location>
</feature>
<dbReference type="Pfam" id="PF00620">
    <property type="entry name" value="RhoGAP"/>
    <property type="match status" value="2"/>
</dbReference>
<dbReference type="InterPro" id="IPR039767">
    <property type="entry name" value="RALBP1"/>
</dbReference>
<dbReference type="PANTHER" id="PTHR12783">
    <property type="entry name" value="RALA BINDING PROTEIN 1 RALBP1"/>
    <property type="match status" value="1"/>
</dbReference>
<feature type="compositionally biased region" description="Basic and acidic residues" evidence="1">
    <location>
        <begin position="1076"/>
        <end position="1086"/>
    </location>
</feature>
<gene>
    <name evidence="3" type="ORF">GFSPODELE1_LOCUS6164</name>
</gene>
<dbReference type="InterPro" id="IPR008936">
    <property type="entry name" value="Rho_GTPase_activation_prot"/>
</dbReference>
<evidence type="ECO:0000313" key="4">
    <source>
        <dbReference type="Proteomes" id="UP001497453"/>
    </source>
</evidence>
<sequence length="1353" mass="142386">MNPTLNHDIDIPNAQSHPSVLGAGGLPASRSSSSLASSSIASSLLAPAAPPLDSSQSELATYDHSVAAPATTNPSKNRFFPISSARSPSPGHMGQSQSGTADNATLPLQVPAPVSSSASSIASSTGSRFKRAWGRRKKSEDISAILDDAPIPSSKGKDRAVSAPLSTTTGARQSSEHQRIPSAPPIKTGKPLLPIQLTSPFNVFASKKHAPSPKSPRFTGSAPQAPPPPMKLTQSQMSKDLPPPPESAAAPSKEQLNIGSLIVSPSTAAAIQLLQVSELQPKEKDPKERSAPRETLRRPSTAKERTDHEMKQDWRKSDSTTISHSTIRPGAFGNRSPRPVSLAESSHSGHTIVPVNRRLSALITDAEFAMPEEGDVTDSSQEFAIPKFNSRASPASSVKARNRRSMSLNYVPGSFTPPKPKPGTADSSTFTVKEGSFATLHRTFTETNTTSTTPDSPPIITKTDAKGFIAPLQPPGAAHSTGSNIRGRLAAWTSTAASSRRADQPPVSPPAYAQRMPVNAPTQSSFRQTAVSITGQTAAGIALGIGKRAANKVTRVWGGLSSSSSSTSGHSTSSSNSGTPSSYHSSDLGRSASEQSMPSHSGGMWKVKRRTPNAPSGSWSVTSSLASSSVSDFDTPTGPILGTRIRGPKRTATGSHVAGGLVFGRDLATCVNETAINSTLISKEFGRQSEEAMALRPLEKRLLPALVVRCSQHLLQWGVQEEGLFRVTGRPTHVAKLRSEFDTGADYNLVECGPGDLDPHAVASIFKAYLRELPQPLLTSHLIPLFEAVMTPDAKEEESASGRPGHMRVGSRGPTLPSGPRAGAPLALRKPPSLSTLAMPSFAGMRTLSEATLLALAGLVAQLPPYNRDLLYTVVELIRATSARVKETKMTLGNLLLVFCPSLNMSPSLLRVLCEAGKIWDGPPQEPAESVVIDITAPVLDIAPTDGSADPSSHSAAPSPHADNDTKLTNVGAGPMEDSLDSNDAVPRPRVRHPVSTFYGTALEVPTASTLDRLSSNSGQDDSASYVSALDGPARTNSAPSSLADSPRIPQLSCSTDSLATPSTMSENPSFSSEPITRESSSEKSEQLPIGTPLVAESEELPLPSSRRPIISSPIPFPSTDSSVPQPGLTRRKSYNLLSFPPLKSDSSNSSPASPASPSSTWSRRNSRPSLRLLFSKRSASPLTTPSSATNPPPASALSTTCVYHDSLASAAPIPFARADTPPVLTTDISSSPIRLFGSSALRDDPTSRHVQDESLEPPAVHGGVNSSTSSLYSTPQHTPTVDRSGVPLVDDSSLSVRASNFLRSPSQCSLTPSIDLNIEDDAEDDWAQSVLTAAGSSMTSRRTTLKEPMKVS</sequence>
<feature type="domain" description="Rho-GAP" evidence="2">
    <location>
        <begin position="693"/>
        <end position="940"/>
    </location>
</feature>
<reference evidence="4" key="1">
    <citation type="submission" date="2024-04" db="EMBL/GenBank/DDBJ databases">
        <authorList>
            <person name="Shaw F."/>
            <person name="Minotto A."/>
        </authorList>
    </citation>
    <scope>NUCLEOTIDE SEQUENCE [LARGE SCALE GENOMIC DNA]</scope>
</reference>
<feature type="compositionally biased region" description="Polar residues" evidence="1">
    <location>
        <begin position="1035"/>
        <end position="1044"/>
    </location>
</feature>
<protein>
    <recommendedName>
        <fullName evidence="2">Rho-GAP domain-containing protein</fullName>
    </recommendedName>
</protein>
<feature type="compositionally biased region" description="Low complexity" evidence="1">
    <location>
        <begin position="1139"/>
        <end position="1199"/>
    </location>
</feature>
<dbReference type="PROSITE" id="PS50238">
    <property type="entry name" value="RHOGAP"/>
    <property type="match status" value="1"/>
</dbReference>
<feature type="compositionally biased region" description="Basic and acidic residues" evidence="1">
    <location>
        <begin position="280"/>
        <end position="318"/>
    </location>
</feature>
<dbReference type="InterPro" id="IPR000198">
    <property type="entry name" value="RhoGAP_dom"/>
</dbReference>
<dbReference type="Gene3D" id="1.10.555.10">
    <property type="entry name" value="Rho GTPase activation protein"/>
    <property type="match status" value="1"/>
</dbReference>
<feature type="region of interest" description="Disordered" evidence="1">
    <location>
        <begin position="1010"/>
        <end position="1199"/>
    </location>
</feature>
<feature type="compositionally biased region" description="Polar residues" evidence="1">
    <location>
        <begin position="1265"/>
        <end position="1282"/>
    </location>
</feature>
<feature type="compositionally biased region" description="Low complexity" evidence="1">
    <location>
        <begin position="948"/>
        <end position="961"/>
    </location>
</feature>
<dbReference type="SUPFAM" id="SSF48350">
    <property type="entry name" value="GTPase activation domain, GAP"/>
    <property type="match status" value="1"/>
</dbReference>
<dbReference type="PANTHER" id="PTHR12783:SF5">
    <property type="entry name" value="RALA-BINDING PROTEIN 1"/>
    <property type="match status" value="1"/>
</dbReference>
<feature type="region of interest" description="Disordered" evidence="1">
    <location>
        <begin position="279"/>
        <end position="348"/>
    </location>
</feature>
<evidence type="ECO:0000256" key="1">
    <source>
        <dbReference type="SAM" id="MobiDB-lite"/>
    </source>
</evidence>
<dbReference type="SMART" id="SM00324">
    <property type="entry name" value="RhoGAP"/>
    <property type="match status" value="1"/>
</dbReference>